<keyword evidence="4" id="KW-1185">Reference proteome</keyword>
<gene>
    <name evidence="3" type="ORF">ACFFU4_13290</name>
</gene>
<comment type="caution">
    <text evidence="3">The sequence shown here is derived from an EMBL/GenBank/DDBJ whole genome shotgun (WGS) entry which is preliminary data.</text>
</comment>
<reference evidence="3 4" key="1">
    <citation type="submission" date="2024-09" db="EMBL/GenBank/DDBJ databases">
        <authorList>
            <person name="Sun Q."/>
            <person name="Mori K."/>
        </authorList>
    </citation>
    <scope>NUCLEOTIDE SEQUENCE [LARGE SCALE GENOMIC DNA]</scope>
    <source>
        <strain evidence="3 4">CECT 9424</strain>
    </source>
</reference>
<dbReference type="SMART" id="SM00054">
    <property type="entry name" value="EFh"/>
    <property type="match status" value="3"/>
</dbReference>
<dbReference type="Pfam" id="PF13202">
    <property type="entry name" value="EF-hand_5"/>
    <property type="match status" value="2"/>
</dbReference>
<feature type="signal peptide" evidence="1">
    <location>
        <begin position="1"/>
        <end position="22"/>
    </location>
</feature>
<feature type="domain" description="EF-hand" evidence="2">
    <location>
        <begin position="45"/>
        <end position="80"/>
    </location>
</feature>
<dbReference type="PROSITE" id="PS50222">
    <property type="entry name" value="EF_HAND_2"/>
    <property type="match status" value="2"/>
</dbReference>
<evidence type="ECO:0000313" key="3">
    <source>
        <dbReference type="EMBL" id="MFB9150724.1"/>
    </source>
</evidence>
<dbReference type="InterPro" id="IPR018247">
    <property type="entry name" value="EF_Hand_1_Ca_BS"/>
</dbReference>
<protein>
    <submittedName>
        <fullName evidence="3">EF-hand domain-containing protein</fullName>
    </submittedName>
</protein>
<dbReference type="Proteomes" id="UP001589670">
    <property type="component" value="Unassembled WGS sequence"/>
</dbReference>
<evidence type="ECO:0000256" key="1">
    <source>
        <dbReference type="SAM" id="SignalP"/>
    </source>
</evidence>
<dbReference type="EMBL" id="JBHMEC010000017">
    <property type="protein sequence ID" value="MFB9150724.1"/>
    <property type="molecule type" value="Genomic_DNA"/>
</dbReference>
<keyword evidence="1" id="KW-0732">Signal</keyword>
<dbReference type="Gene3D" id="1.10.238.10">
    <property type="entry name" value="EF-hand"/>
    <property type="match status" value="2"/>
</dbReference>
<evidence type="ECO:0000313" key="4">
    <source>
        <dbReference type="Proteomes" id="UP001589670"/>
    </source>
</evidence>
<dbReference type="InterPro" id="IPR002048">
    <property type="entry name" value="EF_hand_dom"/>
</dbReference>
<feature type="domain" description="EF-hand" evidence="2">
    <location>
        <begin position="113"/>
        <end position="141"/>
    </location>
</feature>
<proteinExistence type="predicted"/>
<dbReference type="RefSeq" id="WP_377070255.1">
    <property type="nucleotide sequence ID" value="NZ_JBHMEC010000017.1"/>
</dbReference>
<organism evidence="3 4">
    <name type="scientific">Roseovarius ramblicola</name>
    <dbReference type="NCBI Taxonomy" id="2022336"/>
    <lineage>
        <taxon>Bacteria</taxon>
        <taxon>Pseudomonadati</taxon>
        <taxon>Pseudomonadota</taxon>
        <taxon>Alphaproteobacteria</taxon>
        <taxon>Rhodobacterales</taxon>
        <taxon>Roseobacteraceae</taxon>
        <taxon>Roseovarius</taxon>
    </lineage>
</organism>
<feature type="chain" id="PRO_5045218498" evidence="1">
    <location>
        <begin position="23"/>
        <end position="189"/>
    </location>
</feature>
<dbReference type="CDD" id="cd00051">
    <property type="entry name" value="EFh"/>
    <property type="match status" value="1"/>
</dbReference>
<dbReference type="InterPro" id="IPR011992">
    <property type="entry name" value="EF-hand-dom_pair"/>
</dbReference>
<accession>A0ABV5I1Z6</accession>
<evidence type="ECO:0000259" key="2">
    <source>
        <dbReference type="PROSITE" id="PS50222"/>
    </source>
</evidence>
<dbReference type="PROSITE" id="PS00018">
    <property type="entry name" value="EF_HAND_1"/>
    <property type="match status" value="2"/>
</dbReference>
<dbReference type="SUPFAM" id="SSF47473">
    <property type="entry name" value="EF-hand"/>
    <property type="match status" value="1"/>
</dbReference>
<sequence length="189" mass="20501">MQHIGRLAGLALVIALGGGLSAAVEAQQQNGMGQGMGMHHGMQGDGPMDMAERFGEADADGDGKVSRDEMVTRMTERATGRIEARVDRMIAYHDGDGDGMLTLEEMRAGPAGRMFDRLDADGNGAVSREEFARMREMRGKMRRGKGRGMHHGMHQGMRHGEGDGMARHSLGKGSVVQGDLVIHHHYHEN</sequence>
<name>A0ABV5I1Z6_9RHOB</name>